<dbReference type="InterPro" id="IPR035979">
    <property type="entry name" value="RBD_domain_sf"/>
</dbReference>
<keyword evidence="7 9" id="KW-0694">RNA-binding</keyword>
<keyword evidence="6" id="KW-0677">Repeat</keyword>
<dbReference type="InterPro" id="IPR000504">
    <property type="entry name" value="RRM_dom"/>
</dbReference>
<dbReference type="InterPro" id="IPR034196">
    <property type="entry name" value="CELF1/2_RRM1"/>
</dbReference>
<evidence type="ECO:0000256" key="7">
    <source>
        <dbReference type="ARBA" id="ARBA00022884"/>
    </source>
</evidence>
<evidence type="ECO:0000256" key="10">
    <source>
        <dbReference type="SAM" id="MobiDB-lite"/>
    </source>
</evidence>
<keyword evidence="13" id="KW-1185">Reference proteome</keyword>
<dbReference type="FunFam" id="3.30.70.330:FF:000013">
    <property type="entry name" value="CUGBP Elav-like family member 1 isoform 2"/>
    <property type="match status" value="1"/>
</dbReference>
<evidence type="ECO:0000256" key="2">
    <source>
        <dbReference type="ARBA" id="ARBA00004496"/>
    </source>
</evidence>
<name>A0AA36AMM7_OCTVU</name>
<comment type="subcellular location">
    <subcellularLocation>
        <location evidence="2">Cytoplasm</location>
    </subcellularLocation>
    <subcellularLocation>
        <location evidence="1">Nucleus</location>
    </subcellularLocation>
</comment>
<sequence>MLEEESDFGEVYSNERNMNSQPQKEPDPDAIKMFVGQIPRSMDENELRKMFEEFGPVFQLNVLRDKMTGQSKGCCFVTFYTRKSALDAQNALHNIKTLPQMHHPIQMKPADSEKRNGINGVPRFGAKVEERKLFVGMISKKYNESDIRILFSNYGSIEDCTVLRDQSGQSKGCAFVTFNNRQSAQNAIKNMHHSQTMEGCSSPLVVKFADTQREKEAKKLQQMNANLWNLSLGGLGPLAPQYVSLLQQAAAGGGGGGGGGNMGGGYGNLGNVGLNTMGIQQLLTAAAAAAATGNNPGETNNLQHLQNLQSLTALANASGNAGSLSALGMPSLAALNQLAGNTNASSASASFPNAFNSQSAQQLQQAAANSAAGKQTEGPDGANLFIYHLPQEFSDQDLMQTFIPFGNVVSAKVFIDKQTNLSKCFGFVSFDNPLSAQAAIQAMNGFQIGMKRLKVQLKRPKNDSKPY</sequence>
<dbReference type="GO" id="GO:0003723">
    <property type="term" value="F:RNA binding"/>
    <property type="evidence" value="ECO:0007669"/>
    <property type="project" value="UniProtKB-UniRule"/>
</dbReference>
<dbReference type="PROSITE" id="PS50102">
    <property type="entry name" value="RRM"/>
    <property type="match status" value="3"/>
</dbReference>
<dbReference type="FunFam" id="3.30.70.330:FF:000015">
    <property type="entry name" value="CUGBP Elav-like family member 1 isoform 2"/>
    <property type="match status" value="1"/>
</dbReference>
<evidence type="ECO:0000256" key="6">
    <source>
        <dbReference type="ARBA" id="ARBA00022737"/>
    </source>
</evidence>
<keyword evidence="8" id="KW-0539">Nucleus</keyword>
<feature type="domain" description="RRM" evidence="11">
    <location>
        <begin position="31"/>
        <end position="112"/>
    </location>
</feature>
<comment type="similarity">
    <text evidence="3">Belongs to the CELF/BRUNOL family.</text>
</comment>
<dbReference type="GO" id="GO:0006397">
    <property type="term" value="P:mRNA processing"/>
    <property type="evidence" value="ECO:0007669"/>
    <property type="project" value="UniProtKB-KW"/>
</dbReference>
<feature type="region of interest" description="Disordered" evidence="10">
    <location>
        <begin position="1"/>
        <end position="29"/>
    </location>
</feature>
<dbReference type="EMBL" id="OX597815">
    <property type="protein sequence ID" value="CAI9718288.1"/>
    <property type="molecule type" value="Genomic_DNA"/>
</dbReference>
<accession>A0AA36AMM7</accession>
<dbReference type="InterPro" id="IPR012677">
    <property type="entry name" value="Nucleotide-bd_a/b_plait_sf"/>
</dbReference>
<evidence type="ECO:0000259" key="11">
    <source>
        <dbReference type="PROSITE" id="PS50102"/>
    </source>
</evidence>
<dbReference type="FunFam" id="3.30.70.330:FF:000016">
    <property type="entry name" value="CUGBP Elav-like family member 1 isoform 2"/>
    <property type="match status" value="1"/>
</dbReference>
<evidence type="ECO:0000313" key="12">
    <source>
        <dbReference type="EMBL" id="CAI9718288.1"/>
    </source>
</evidence>
<reference evidence="12" key="1">
    <citation type="submission" date="2023-08" db="EMBL/GenBank/DDBJ databases">
        <authorList>
            <person name="Alioto T."/>
            <person name="Alioto T."/>
            <person name="Gomez Garrido J."/>
        </authorList>
    </citation>
    <scope>NUCLEOTIDE SEQUENCE</scope>
</reference>
<dbReference type="SMART" id="SM00360">
    <property type="entry name" value="RRM"/>
    <property type="match status" value="3"/>
</dbReference>
<dbReference type="CDD" id="cd12631">
    <property type="entry name" value="RRM1_CELF1_2_Bruno"/>
    <property type="match status" value="1"/>
</dbReference>
<keyword evidence="4" id="KW-0963">Cytoplasm</keyword>
<gene>
    <name evidence="12" type="ORF">OCTVUL_1B015853</name>
</gene>
<dbReference type="GO" id="GO:0005634">
    <property type="term" value="C:nucleus"/>
    <property type="evidence" value="ECO:0007669"/>
    <property type="project" value="UniProtKB-SubCell"/>
</dbReference>
<feature type="domain" description="RRM" evidence="11">
    <location>
        <begin position="131"/>
        <end position="211"/>
    </location>
</feature>
<dbReference type="PANTHER" id="PTHR24012">
    <property type="entry name" value="RNA BINDING PROTEIN"/>
    <property type="match status" value="1"/>
</dbReference>
<evidence type="ECO:0000256" key="4">
    <source>
        <dbReference type="ARBA" id="ARBA00022490"/>
    </source>
</evidence>
<protein>
    <submittedName>
        <fullName evidence="12">CUGBP Elav-like family member 1-A isoform X1</fullName>
    </submittedName>
</protein>
<evidence type="ECO:0000313" key="13">
    <source>
        <dbReference type="Proteomes" id="UP001162480"/>
    </source>
</evidence>
<keyword evidence="5" id="KW-0507">mRNA processing</keyword>
<feature type="domain" description="RRM" evidence="11">
    <location>
        <begin position="382"/>
        <end position="460"/>
    </location>
</feature>
<dbReference type="Proteomes" id="UP001162480">
    <property type="component" value="Chromosome 2"/>
</dbReference>
<evidence type="ECO:0000256" key="3">
    <source>
        <dbReference type="ARBA" id="ARBA00009621"/>
    </source>
</evidence>
<dbReference type="Pfam" id="PF00076">
    <property type="entry name" value="RRM_1"/>
    <property type="match status" value="3"/>
</dbReference>
<evidence type="ECO:0000256" key="9">
    <source>
        <dbReference type="PROSITE-ProRule" id="PRU00176"/>
    </source>
</evidence>
<evidence type="ECO:0000256" key="5">
    <source>
        <dbReference type="ARBA" id="ARBA00022664"/>
    </source>
</evidence>
<dbReference type="SUPFAM" id="SSF54928">
    <property type="entry name" value="RNA-binding domain, RBD"/>
    <property type="match status" value="2"/>
</dbReference>
<evidence type="ECO:0000256" key="1">
    <source>
        <dbReference type="ARBA" id="ARBA00004123"/>
    </source>
</evidence>
<proteinExistence type="inferred from homology"/>
<dbReference type="GO" id="GO:0005737">
    <property type="term" value="C:cytoplasm"/>
    <property type="evidence" value="ECO:0007669"/>
    <property type="project" value="UniProtKB-SubCell"/>
</dbReference>
<dbReference type="Gene3D" id="3.30.70.330">
    <property type="match status" value="3"/>
</dbReference>
<evidence type="ECO:0000256" key="8">
    <source>
        <dbReference type="ARBA" id="ARBA00023242"/>
    </source>
</evidence>
<dbReference type="AlphaFoldDB" id="A0AA36AMM7"/>
<organism evidence="12 13">
    <name type="scientific">Octopus vulgaris</name>
    <name type="common">Common octopus</name>
    <dbReference type="NCBI Taxonomy" id="6645"/>
    <lineage>
        <taxon>Eukaryota</taxon>
        <taxon>Metazoa</taxon>
        <taxon>Spiralia</taxon>
        <taxon>Lophotrochozoa</taxon>
        <taxon>Mollusca</taxon>
        <taxon>Cephalopoda</taxon>
        <taxon>Coleoidea</taxon>
        <taxon>Octopodiformes</taxon>
        <taxon>Octopoda</taxon>
        <taxon>Incirrata</taxon>
        <taxon>Octopodidae</taxon>
        <taxon>Octopus</taxon>
    </lineage>
</organism>
<feature type="compositionally biased region" description="Polar residues" evidence="10">
    <location>
        <begin position="14"/>
        <end position="23"/>
    </location>
</feature>